<name>A0ABD0P5A7_CIRMR</name>
<dbReference type="PANTHER" id="PTHR21590">
    <property type="entry name" value="SEA DOMAIN-CONTAINING PROTEIN"/>
    <property type="match status" value="1"/>
</dbReference>
<evidence type="ECO:0000313" key="2">
    <source>
        <dbReference type="EMBL" id="KAL0169035.1"/>
    </source>
</evidence>
<reference evidence="2 3" key="1">
    <citation type="submission" date="2024-05" db="EMBL/GenBank/DDBJ databases">
        <title>Genome sequencing and assembly of Indian major carp, Cirrhinus mrigala (Hamilton, 1822).</title>
        <authorList>
            <person name="Mohindra V."/>
            <person name="Chowdhury L.M."/>
            <person name="Lal K."/>
            <person name="Jena J.K."/>
        </authorList>
    </citation>
    <scope>NUCLEOTIDE SEQUENCE [LARGE SCALE GENOMIC DNA]</scope>
    <source>
        <strain evidence="2">CM1030</strain>
        <tissue evidence="2">Blood</tissue>
    </source>
</reference>
<protein>
    <submittedName>
        <fullName evidence="2">Uncharacterized protein</fullName>
    </submittedName>
</protein>
<dbReference type="AlphaFoldDB" id="A0ABD0P5A7"/>
<organism evidence="2 3">
    <name type="scientific">Cirrhinus mrigala</name>
    <name type="common">Mrigala</name>
    <dbReference type="NCBI Taxonomy" id="683832"/>
    <lineage>
        <taxon>Eukaryota</taxon>
        <taxon>Metazoa</taxon>
        <taxon>Chordata</taxon>
        <taxon>Craniata</taxon>
        <taxon>Vertebrata</taxon>
        <taxon>Euteleostomi</taxon>
        <taxon>Actinopterygii</taxon>
        <taxon>Neopterygii</taxon>
        <taxon>Teleostei</taxon>
        <taxon>Ostariophysi</taxon>
        <taxon>Cypriniformes</taxon>
        <taxon>Cyprinidae</taxon>
        <taxon>Labeoninae</taxon>
        <taxon>Labeonini</taxon>
        <taxon>Cirrhinus</taxon>
    </lineage>
</organism>
<dbReference type="InterPro" id="IPR024606">
    <property type="entry name" value="KIAA1549"/>
</dbReference>
<feature type="non-terminal residue" evidence="2">
    <location>
        <position position="1"/>
    </location>
</feature>
<feature type="non-terminal residue" evidence="2">
    <location>
        <position position="121"/>
    </location>
</feature>
<accession>A0ABD0P5A7</accession>
<dbReference type="Proteomes" id="UP001529510">
    <property type="component" value="Unassembled WGS sequence"/>
</dbReference>
<dbReference type="Pfam" id="PF12877">
    <property type="entry name" value="KIAA1549"/>
    <property type="match status" value="1"/>
</dbReference>
<dbReference type="PANTHER" id="PTHR21590:SF3">
    <property type="entry name" value="UPF0606 PROTEIN KIAA1549L"/>
    <property type="match status" value="1"/>
</dbReference>
<proteinExistence type="predicted"/>
<comment type="caution">
    <text evidence="2">The sequence shown here is derived from an EMBL/GenBank/DDBJ whole genome shotgun (WGS) entry which is preliminary data.</text>
</comment>
<sequence>TEPEIIEETDVDRLTGRHYFGCGRQIKGHSQPSIDEVRQQMHLLLEEAFSLASAGHSTSSRHHHHHSHHQHPPLGPYSLGPVIPYSEVVTSAPGTTSQGQGGLQWVPAYRADPYQCSLTKQ</sequence>
<feature type="compositionally biased region" description="Basic residues" evidence="1">
    <location>
        <begin position="59"/>
        <end position="71"/>
    </location>
</feature>
<evidence type="ECO:0000256" key="1">
    <source>
        <dbReference type="SAM" id="MobiDB-lite"/>
    </source>
</evidence>
<keyword evidence="3" id="KW-1185">Reference proteome</keyword>
<feature type="region of interest" description="Disordered" evidence="1">
    <location>
        <begin position="52"/>
        <end position="79"/>
    </location>
</feature>
<gene>
    <name evidence="2" type="ORF">M9458_037257</name>
</gene>
<evidence type="ECO:0000313" key="3">
    <source>
        <dbReference type="Proteomes" id="UP001529510"/>
    </source>
</evidence>
<dbReference type="EMBL" id="JAMKFB020000018">
    <property type="protein sequence ID" value="KAL0169035.1"/>
    <property type="molecule type" value="Genomic_DNA"/>
</dbReference>